<dbReference type="Proteomes" id="UP000247696">
    <property type="component" value="Chromosome"/>
</dbReference>
<evidence type="ECO:0000313" key="19">
    <source>
        <dbReference type="EMBL" id="AWT26395.1"/>
    </source>
</evidence>
<evidence type="ECO:0000256" key="2">
    <source>
        <dbReference type="ARBA" id="ARBA00004940"/>
    </source>
</evidence>
<dbReference type="InterPro" id="IPR012131">
    <property type="entry name" value="Hstdl_DH"/>
</dbReference>
<sequence length="450" mass="46588">MLSRLDLRGKTPSTAELRRILPRGGVDIDHVLPAVTPVVTAVRDGGAAAALDYGEKFDHVRPAAVRVPDSVVADAAANLDPKITDALTEAISRVRAFHATQVPADATVEIAPGGLVGERWIPVNRVGLYVPGGKAVYPSSVIMNVVPAQEAGVGSLVVCSPPQADCGGWPHPTVLAACSLLGVDEIWAVGGAQAVALLAYGDDAEGLDPVDLITGPGNIFVTAAKRLCRSVVGIDSEAGPTEIAVLADAEADPVAVAYDLISQAEHDPMAASVLITDSEELADAVDREITQRYRVTLNHDRVSEALTGVQSGIILTDDLDASVRVADAYAAEHLEVQTVDADAVAARITNAGAVFIGPYSPVPLGDYAAGSNHVLPTSGTARHSSGLSTHTFLKHVDVIRYDRNALKEVADTVVTLADAERLPAHGEAVRARFGDTATGAAAGTATDSES</sequence>
<dbReference type="NCBIfam" id="TIGR00069">
    <property type="entry name" value="hisD"/>
    <property type="match status" value="1"/>
</dbReference>
<evidence type="ECO:0000256" key="6">
    <source>
        <dbReference type="ARBA" id="ARBA00022723"/>
    </source>
</evidence>
<keyword evidence="20" id="KW-1185">Reference proteome</keyword>
<dbReference type="GO" id="GO:0051287">
    <property type="term" value="F:NAD binding"/>
    <property type="evidence" value="ECO:0007669"/>
    <property type="project" value="InterPro"/>
</dbReference>
<dbReference type="UniPathway" id="UPA00031">
    <property type="reaction ID" value="UER00014"/>
</dbReference>
<feature type="binding site" evidence="12 17">
    <location>
        <position position="263"/>
    </location>
    <ligand>
        <name>Zn(2+)</name>
        <dbReference type="ChEBI" id="CHEBI:29105"/>
    </ligand>
</feature>
<proteinExistence type="inferred from homology"/>
<dbReference type="FunFam" id="3.40.50.1980:FF:000001">
    <property type="entry name" value="Histidinol dehydrogenase"/>
    <property type="match status" value="1"/>
</dbReference>
<feature type="binding site" evidence="12 17">
    <location>
        <position position="425"/>
    </location>
    <ligand>
        <name>Zn(2+)</name>
        <dbReference type="ChEBI" id="CHEBI:29105"/>
    </ligand>
</feature>
<feature type="binding site" evidence="12 16">
    <location>
        <position position="266"/>
    </location>
    <ligand>
        <name>substrate</name>
    </ligand>
</feature>
<dbReference type="PROSITE" id="PS00611">
    <property type="entry name" value="HISOL_DEHYDROGENASE"/>
    <property type="match status" value="1"/>
</dbReference>
<gene>
    <name evidence="12 19" type="primary">hisD</name>
    <name evidence="19" type="ORF">Csp1_16110</name>
</gene>
<feature type="binding site" evidence="12 15">
    <location>
        <position position="193"/>
    </location>
    <ligand>
        <name>NAD(+)</name>
        <dbReference type="ChEBI" id="CHEBI:57540"/>
    </ligand>
</feature>
<evidence type="ECO:0000256" key="9">
    <source>
        <dbReference type="ARBA" id="ARBA00023027"/>
    </source>
</evidence>
<keyword evidence="9 12" id="KW-0520">NAD</keyword>
<evidence type="ECO:0000256" key="8">
    <source>
        <dbReference type="ARBA" id="ARBA00023002"/>
    </source>
</evidence>
<dbReference type="Pfam" id="PF00815">
    <property type="entry name" value="Histidinol_dh"/>
    <property type="match status" value="1"/>
</dbReference>
<dbReference type="Gene3D" id="1.20.5.1300">
    <property type="match status" value="1"/>
</dbReference>
<dbReference type="HAMAP" id="MF_01024">
    <property type="entry name" value="HisD"/>
    <property type="match status" value="1"/>
</dbReference>
<dbReference type="EMBL" id="CP024988">
    <property type="protein sequence ID" value="AWT26395.1"/>
    <property type="molecule type" value="Genomic_DNA"/>
</dbReference>
<feature type="binding site" evidence="12 17">
    <location>
        <position position="266"/>
    </location>
    <ligand>
        <name>Zn(2+)</name>
        <dbReference type="ChEBI" id="CHEBI:29105"/>
    </ligand>
</feature>
<feature type="binding site" evidence="12 16">
    <location>
        <position position="263"/>
    </location>
    <ligand>
        <name>substrate</name>
    </ligand>
</feature>
<evidence type="ECO:0000256" key="12">
    <source>
        <dbReference type="HAMAP-Rule" id="MF_01024"/>
    </source>
</evidence>
<dbReference type="PRINTS" id="PR00083">
    <property type="entry name" value="HOLDHDRGNASE"/>
</dbReference>
<dbReference type="InterPro" id="IPR001692">
    <property type="entry name" value="Histidinol_DH_CS"/>
</dbReference>
<name>A0A2Z3YMW7_9CORY</name>
<evidence type="ECO:0000256" key="11">
    <source>
        <dbReference type="ARBA" id="ARBA00049489"/>
    </source>
</evidence>
<dbReference type="Gene3D" id="3.40.50.1980">
    <property type="entry name" value="Nitrogenase molybdenum iron protein domain"/>
    <property type="match status" value="2"/>
</dbReference>
<evidence type="ECO:0000256" key="18">
    <source>
        <dbReference type="RuleBase" id="RU004175"/>
    </source>
</evidence>
<feature type="binding site" evidence="12 16">
    <location>
        <position position="241"/>
    </location>
    <ligand>
        <name>substrate</name>
    </ligand>
</feature>
<feature type="active site" description="Proton acceptor" evidence="12 14">
    <location>
        <position position="332"/>
    </location>
</feature>
<dbReference type="CDD" id="cd06572">
    <property type="entry name" value="Histidinol_dh"/>
    <property type="match status" value="1"/>
</dbReference>
<dbReference type="EC" id="1.1.1.23" evidence="4 12"/>
<feature type="binding site" evidence="12 16">
    <location>
        <position position="425"/>
    </location>
    <ligand>
        <name>substrate</name>
    </ligand>
</feature>
<comment type="catalytic activity">
    <reaction evidence="11 12">
        <text>L-histidinol + 2 NAD(+) + H2O = L-histidine + 2 NADH + 3 H(+)</text>
        <dbReference type="Rhea" id="RHEA:20641"/>
        <dbReference type="ChEBI" id="CHEBI:15377"/>
        <dbReference type="ChEBI" id="CHEBI:15378"/>
        <dbReference type="ChEBI" id="CHEBI:57540"/>
        <dbReference type="ChEBI" id="CHEBI:57595"/>
        <dbReference type="ChEBI" id="CHEBI:57699"/>
        <dbReference type="ChEBI" id="CHEBI:57945"/>
        <dbReference type="EC" id="1.1.1.23"/>
    </reaction>
</comment>
<evidence type="ECO:0000256" key="4">
    <source>
        <dbReference type="ARBA" id="ARBA00012965"/>
    </source>
</evidence>
<dbReference type="GO" id="GO:0008270">
    <property type="term" value="F:zinc ion binding"/>
    <property type="evidence" value="ECO:0007669"/>
    <property type="project" value="UniProtKB-UniRule"/>
</dbReference>
<comment type="function">
    <text evidence="1 12">Catalyzes the sequential NAD-dependent oxidations of L-histidinol to L-histidinaldehyde and then to L-histidine.</text>
</comment>
<organism evidence="19 20">
    <name type="scientific">Corynebacterium provencense</name>
    <dbReference type="NCBI Taxonomy" id="1737425"/>
    <lineage>
        <taxon>Bacteria</taxon>
        <taxon>Bacillati</taxon>
        <taxon>Actinomycetota</taxon>
        <taxon>Actinomycetes</taxon>
        <taxon>Mycobacteriales</taxon>
        <taxon>Corynebacteriaceae</taxon>
        <taxon>Corynebacterium</taxon>
    </lineage>
</organism>
<keyword evidence="6 12" id="KW-0479">Metal-binding</keyword>
<feature type="binding site" evidence="12 16">
    <location>
        <position position="420"/>
    </location>
    <ligand>
        <name>substrate</name>
    </ligand>
</feature>
<keyword evidence="12" id="KW-0028">Amino-acid biosynthesis</keyword>
<dbReference type="PANTHER" id="PTHR21256">
    <property type="entry name" value="HISTIDINOL DEHYDROGENASE HDH"/>
    <property type="match status" value="1"/>
</dbReference>
<evidence type="ECO:0000256" key="7">
    <source>
        <dbReference type="ARBA" id="ARBA00022833"/>
    </source>
</evidence>
<dbReference type="InterPro" id="IPR016161">
    <property type="entry name" value="Ald_DH/histidinol_DH"/>
</dbReference>
<feature type="binding site" evidence="12 16">
    <location>
        <position position="366"/>
    </location>
    <ligand>
        <name>substrate</name>
    </ligand>
</feature>
<evidence type="ECO:0000256" key="5">
    <source>
        <dbReference type="ARBA" id="ARBA00016531"/>
    </source>
</evidence>
<evidence type="ECO:0000256" key="15">
    <source>
        <dbReference type="PIRSR" id="PIRSR000099-2"/>
    </source>
</evidence>
<dbReference type="InterPro" id="IPR022695">
    <property type="entry name" value="Histidinol_DH_monofunct"/>
</dbReference>
<reference evidence="20" key="1">
    <citation type="submission" date="2017-11" db="EMBL/GenBank/DDBJ databases">
        <title>Otitis media/interna in a cat caused by the recently described species Corynebacterium provencense.</title>
        <authorList>
            <person name="Kittl S."/>
            <person name="Brodard I."/>
            <person name="Rychener L."/>
            <person name="Jores J."/>
            <person name="Roosje P."/>
            <person name="Gobeli Brawand S."/>
        </authorList>
    </citation>
    <scope>NUCLEOTIDE SEQUENCE [LARGE SCALE GENOMIC DNA]</scope>
    <source>
        <strain evidence="20">17KM38</strain>
    </source>
</reference>
<dbReference type="PIRSF" id="PIRSF000099">
    <property type="entry name" value="Histidinol_dh"/>
    <property type="match status" value="1"/>
</dbReference>
<dbReference type="GO" id="GO:0000105">
    <property type="term" value="P:L-histidine biosynthetic process"/>
    <property type="evidence" value="ECO:0007669"/>
    <property type="project" value="UniProtKB-UniRule"/>
</dbReference>
<evidence type="ECO:0000313" key="20">
    <source>
        <dbReference type="Proteomes" id="UP000247696"/>
    </source>
</evidence>
<dbReference type="SUPFAM" id="SSF53720">
    <property type="entry name" value="ALDH-like"/>
    <property type="match status" value="1"/>
</dbReference>
<feature type="binding site" evidence="12 17">
    <location>
        <position position="366"/>
    </location>
    <ligand>
        <name>Zn(2+)</name>
        <dbReference type="ChEBI" id="CHEBI:29105"/>
    </ligand>
</feature>
<feature type="active site" description="Proton acceptor" evidence="12 14">
    <location>
        <position position="333"/>
    </location>
</feature>
<evidence type="ECO:0000256" key="3">
    <source>
        <dbReference type="ARBA" id="ARBA00010178"/>
    </source>
</evidence>
<dbReference type="GO" id="GO:0004399">
    <property type="term" value="F:histidinol dehydrogenase activity"/>
    <property type="evidence" value="ECO:0007669"/>
    <property type="project" value="UniProtKB-UniRule"/>
</dbReference>
<accession>A0A2Z3YMW7</accession>
<comment type="pathway">
    <text evidence="2 12">Amino-acid biosynthesis; L-histidine biosynthesis; L-histidine from 5-phospho-alpha-D-ribose 1-diphosphate: step 9/9.</text>
</comment>
<keyword evidence="8 12" id="KW-0560">Oxidoreductase</keyword>
<dbReference type="GO" id="GO:0005829">
    <property type="term" value="C:cytosol"/>
    <property type="evidence" value="ECO:0007669"/>
    <property type="project" value="TreeGrafter"/>
</dbReference>
<dbReference type="OrthoDB" id="9805269at2"/>
<protein>
    <recommendedName>
        <fullName evidence="5 12">Histidinol dehydrogenase</fullName>
        <shortName evidence="12">HDH</shortName>
        <ecNumber evidence="4 12">1.1.1.23</ecNumber>
    </recommendedName>
</protein>
<evidence type="ECO:0000256" key="16">
    <source>
        <dbReference type="PIRSR" id="PIRSR000099-3"/>
    </source>
</evidence>
<evidence type="ECO:0000256" key="17">
    <source>
        <dbReference type="PIRSR" id="PIRSR000099-4"/>
    </source>
</evidence>
<dbReference type="KEGG" id="cpre:Csp1_16110"/>
<comment type="similarity">
    <text evidence="3 12 13 18">Belongs to the histidinol dehydrogenase family.</text>
</comment>
<dbReference type="STRING" id="1737425.GCA_900049755_02535"/>
<feature type="binding site" evidence="12 15">
    <location>
        <position position="218"/>
    </location>
    <ligand>
        <name>NAD(+)</name>
        <dbReference type="ChEBI" id="CHEBI:57540"/>
    </ligand>
</feature>
<feature type="binding site" evidence="12 16">
    <location>
        <position position="333"/>
    </location>
    <ligand>
        <name>substrate</name>
    </ligand>
</feature>
<evidence type="ECO:0000256" key="13">
    <source>
        <dbReference type="PIRNR" id="PIRNR000099"/>
    </source>
</evidence>
<comment type="cofactor">
    <cofactor evidence="12 17">
        <name>Zn(2+)</name>
        <dbReference type="ChEBI" id="CHEBI:29105"/>
    </cofactor>
    <text evidence="12 17">Binds 1 zinc ion per subunit.</text>
</comment>
<dbReference type="AlphaFoldDB" id="A0A2Z3YMW7"/>
<evidence type="ECO:0000256" key="1">
    <source>
        <dbReference type="ARBA" id="ARBA00003850"/>
    </source>
</evidence>
<evidence type="ECO:0000256" key="14">
    <source>
        <dbReference type="PIRSR" id="PIRSR000099-1"/>
    </source>
</evidence>
<dbReference type="RefSeq" id="WP_066588887.1">
    <property type="nucleotide sequence ID" value="NZ_CABKVS010000002.1"/>
</dbReference>
<dbReference type="PANTHER" id="PTHR21256:SF2">
    <property type="entry name" value="HISTIDINE BIOSYNTHESIS TRIFUNCTIONAL PROTEIN"/>
    <property type="match status" value="1"/>
</dbReference>
<keyword evidence="7 12" id="KW-0862">Zinc</keyword>
<evidence type="ECO:0000256" key="10">
    <source>
        <dbReference type="ARBA" id="ARBA00023102"/>
    </source>
</evidence>
<keyword evidence="10 12" id="KW-0368">Histidine biosynthesis</keyword>
<feature type="binding site" evidence="12 15">
    <location>
        <position position="129"/>
    </location>
    <ligand>
        <name>NAD(+)</name>
        <dbReference type="ChEBI" id="CHEBI:57540"/>
    </ligand>
</feature>